<organism evidence="1 2">
    <name type="scientific">Sphaerobolus stellatus (strain SS14)</name>
    <dbReference type="NCBI Taxonomy" id="990650"/>
    <lineage>
        <taxon>Eukaryota</taxon>
        <taxon>Fungi</taxon>
        <taxon>Dikarya</taxon>
        <taxon>Basidiomycota</taxon>
        <taxon>Agaricomycotina</taxon>
        <taxon>Agaricomycetes</taxon>
        <taxon>Phallomycetidae</taxon>
        <taxon>Geastrales</taxon>
        <taxon>Sphaerobolaceae</taxon>
        <taxon>Sphaerobolus</taxon>
    </lineage>
</organism>
<name>A0A0C9U2U9_SPHS4</name>
<dbReference type="Proteomes" id="UP000054279">
    <property type="component" value="Unassembled WGS sequence"/>
</dbReference>
<evidence type="ECO:0000313" key="2">
    <source>
        <dbReference type="Proteomes" id="UP000054279"/>
    </source>
</evidence>
<keyword evidence="2" id="KW-1185">Reference proteome</keyword>
<dbReference type="EMBL" id="KN837171">
    <property type="protein sequence ID" value="KIJ37183.1"/>
    <property type="molecule type" value="Genomic_DNA"/>
</dbReference>
<evidence type="ECO:0000313" key="1">
    <source>
        <dbReference type="EMBL" id="KIJ37183.1"/>
    </source>
</evidence>
<dbReference type="AlphaFoldDB" id="A0A0C9U2U9"/>
<gene>
    <name evidence="1" type="ORF">M422DRAFT_260352</name>
</gene>
<proteinExistence type="predicted"/>
<reference evidence="1 2" key="1">
    <citation type="submission" date="2014-06" db="EMBL/GenBank/DDBJ databases">
        <title>Evolutionary Origins and Diversification of the Mycorrhizal Mutualists.</title>
        <authorList>
            <consortium name="DOE Joint Genome Institute"/>
            <consortium name="Mycorrhizal Genomics Consortium"/>
            <person name="Kohler A."/>
            <person name="Kuo A."/>
            <person name="Nagy L.G."/>
            <person name="Floudas D."/>
            <person name="Copeland A."/>
            <person name="Barry K.W."/>
            <person name="Cichocki N."/>
            <person name="Veneault-Fourrey C."/>
            <person name="LaButti K."/>
            <person name="Lindquist E.A."/>
            <person name="Lipzen A."/>
            <person name="Lundell T."/>
            <person name="Morin E."/>
            <person name="Murat C."/>
            <person name="Riley R."/>
            <person name="Ohm R."/>
            <person name="Sun H."/>
            <person name="Tunlid A."/>
            <person name="Henrissat B."/>
            <person name="Grigoriev I.V."/>
            <person name="Hibbett D.S."/>
            <person name="Martin F."/>
        </authorList>
    </citation>
    <scope>NUCLEOTIDE SEQUENCE [LARGE SCALE GENOMIC DNA]</scope>
    <source>
        <strain evidence="1 2">SS14</strain>
    </source>
</reference>
<dbReference type="HOGENOM" id="CLU_1262241_0_0_1"/>
<sequence length="219" mass="22854">MSHQTCLPGNGTGGVHDFFSVPIPPTFPLGLPLPIPAPNSFNISTSVLELDPSPDVEDVEEECKAGGGGAIAGKEIETVDVEDCVEAGRVVEAAMADVEPIEEPEEIKTEGWDDGLGRVGGRPGMRCGRGGDVDEANVGVEDGVADVARVEVDDEEMLVMEMESLKLLCCCRCQLMLLPLTLRKLQLQAPVVVVACIDANDEVGVDDIGSVVGGVGGVT</sequence>
<accession>A0A0C9U2U9</accession>
<protein>
    <submittedName>
        <fullName evidence="1">Uncharacterized protein</fullName>
    </submittedName>
</protein>